<evidence type="ECO:0000313" key="2">
    <source>
        <dbReference type="Proteomes" id="UP001595386"/>
    </source>
</evidence>
<accession>A0ABV7B950</accession>
<comment type="caution">
    <text evidence="1">The sequence shown here is derived from an EMBL/GenBank/DDBJ whole genome shotgun (WGS) entry which is preliminary data.</text>
</comment>
<name>A0ABV7B950_9GAMM</name>
<gene>
    <name evidence="1" type="ORF">ACFODV_15755</name>
</gene>
<evidence type="ECO:0000313" key="1">
    <source>
        <dbReference type="EMBL" id="MFC2993476.1"/>
    </source>
</evidence>
<organism evidence="1 2">
    <name type="scientific">Halomonas tibetensis</name>
    <dbReference type="NCBI Taxonomy" id="2259590"/>
    <lineage>
        <taxon>Bacteria</taxon>
        <taxon>Pseudomonadati</taxon>
        <taxon>Pseudomonadota</taxon>
        <taxon>Gammaproteobacteria</taxon>
        <taxon>Oceanospirillales</taxon>
        <taxon>Halomonadaceae</taxon>
        <taxon>Halomonas</taxon>
    </lineage>
</organism>
<protein>
    <submittedName>
        <fullName evidence="1">Uncharacterized protein</fullName>
    </submittedName>
</protein>
<dbReference type="EMBL" id="JBHRSQ010000038">
    <property type="protein sequence ID" value="MFC2993476.1"/>
    <property type="molecule type" value="Genomic_DNA"/>
</dbReference>
<sequence length="70" mass="7682">MMFFGTKVQIHGRHFLELAFLVNEDGVLRSSLDTCLAFGFEGAGCRENAMDLGEYLLASVAGQKMLPAQQ</sequence>
<dbReference type="Proteomes" id="UP001595386">
    <property type="component" value="Unassembled WGS sequence"/>
</dbReference>
<keyword evidence="2" id="KW-1185">Reference proteome</keyword>
<proteinExistence type="predicted"/>
<reference evidence="2" key="1">
    <citation type="journal article" date="2019" name="Int. J. Syst. Evol. Microbiol.">
        <title>The Global Catalogue of Microorganisms (GCM) 10K type strain sequencing project: providing services to taxonomists for standard genome sequencing and annotation.</title>
        <authorList>
            <consortium name="The Broad Institute Genomics Platform"/>
            <consortium name="The Broad Institute Genome Sequencing Center for Infectious Disease"/>
            <person name="Wu L."/>
            <person name="Ma J."/>
        </authorList>
    </citation>
    <scope>NUCLEOTIDE SEQUENCE [LARGE SCALE GENOMIC DNA]</scope>
    <source>
        <strain evidence="2">KCTC 52660</strain>
    </source>
</reference>